<dbReference type="GO" id="GO:0070497">
    <property type="term" value="F:6-carboxytetrahydropterin synthase activity"/>
    <property type="evidence" value="ECO:0007669"/>
    <property type="project" value="UniProtKB-EC"/>
</dbReference>
<dbReference type="AlphaFoldDB" id="A0A5C6V176"/>
<comment type="similarity">
    <text evidence="3">Belongs to the PTPS family. QueD subfamily.</text>
</comment>
<keyword evidence="6" id="KW-0479">Metal-binding</keyword>
<keyword evidence="7" id="KW-0862">Zinc</keyword>
<evidence type="ECO:0000256" key="9">
    <source>
        <dbReference type="ARBA" id="ARBA00031449"/>
    </source>
</evidence>
<evidence type="ECO:0000256" key="6">
    <source>
        <dbReference type="ARBA" id="ARBA00022723"/>
    </source>
</evidence>
<accession>A0A5C6V176</accession>
<evidence type="ECO:0000256" key="2">
    <source>
        <dbReference type="ARBA" id="ARBA00005061"/>
    </source>
</evidence>
<keyword evidence="12" id="KW-1185">Reference proteome</keyword>
<keyword evidence="8" id="KW-0456">Lyase</keyword>
<name>A0A5C6V176_9FLAO</name>
<proteinExistence type="inferred from homology"/>
<evidence type="ECO:0000256" key="7">
    <source>
        <dbReference type="ARBA" id="ARBA00022833"/>
    </source>
</evidence>
<dbReference type="RefSeq" id="WP_147014813.1">
    <property type="nucleotide sequence ID" value="NZ_VORB01000007.1"/>
</dbReference>
<dbReference type="EC" id="4.1.2.50" evidence="4"/>
<dbReference type="PANTHER" id="PTHR12589">
    <property type="entry name" value="PYRUVOYL TETRAHYDROBIOPTERIN SYNTHASE"/>
    <property type="match status" value="1"/>
</dbReference>
<evidence type="ECO:0000256" key="3">
    <source>
        <dbReference type="ARBA" id="ARBA00008900"/>
    </source>
</evidence>
<dbReference type="Pfam" id="PF01242">
    <property type="entry name" value="PTPS"/>
    <property type="match status" value="1"/>
</dbReference>
<evidence type="ECO:0000313" key="12">
    <source>
        <dbReference type="Proteomes" id="UP000321168"/>
    </source>
</evidence>
<dbReference type="PANTHER" id="PTHR12589:SF7">
    <property type="entry name" value="6-PYRUVOYL TETRAHYDROBIOPTERIN SYNTHASE"/>
    <property type="match status" value="1"/>
</dbReference>
<dbReference type="InterPro" id="IPR007115">
    <property type="entry name" value="6-PTP_synth/QueD"/>
</dbReference>
<comment type="pathway">
    <text evidence="2">Purine metabolism; 7-cyano-7-deazaguanine biosynthesis.</text>
</comment>
<evidence type="ECO:0000256" key="4">
    <source>
        <dbReference type="ARBA" id="ARBA00012982"/>
    </source>
</evidence>
<comment type="cofactor">
    <cofactor evidence="1">
        <name>Zn(2+)</name>
        <dbReference type="ChEBI" id="CHEBI:29105"/>
    </cofactor>
</comment>
<dbReference type="EMBL" id="VORB01000007">
    <property type="protein sequence ID" value="TXC78391.1"/>
    <property type="molecule type" value="Genomic_DNA"/>
</dbReference>
<evidence type="ECO:0000313" key="11">
    <source>
        <dbReference type="EMBL" id="TXC78391.1"/>
    </source>
</evidence>
<protein>
    <recommendedName>
        <fullName evidence="5">6-carboxy-5,6,7,8-tetrahydropterin synthase</fullName>
        <ecNumber evidence="4">4.1.2.50</ecNumber>
    </recommendedName>
    <alternativeName>
        <fullName evidence="9">Queuosine biosynthesis protein QueD</fullName>
    </alternativeName>
</protein>
<evidence type="ECO:0000256" key="8">
    <source>
        <dbReference type="ARBA" id="ARBA00023239"/>
    </source>
</evidence>
<sequence length="140" mass="16463">MALIYITRREHFNAAHKLWNDEWSKEKNHEIFGKCANENWHGHNYDLFVTVKGEPQEDTGYVCDLKALSDLIKEEITEKLDHKNINLDVPFMKGIMASTENLVIAMWKILEPKIKSSLKCDLHCIKLYETRNNFAEYYGE</sequence>
<evidence type="ECO:0000256" key="10">
    <source>
        <dbReference type="ARBA" id="ARBA00048807"/>
    </source>
</evidence>
<dbReference type="SUPFAM" id="SSF55620">
    <property type="entry name" value="Tetrahydrobiopterin biosynthesis enzymes-like"/>
    <property type="match status" value="1"/>
</dbReference>
<dbReference type="GO" id="GO:0046872">
    <property type="term" value="F:metal ion binding"/>
    <property type="evidence" value="ECO:0007669"/>
    <property type="project" value="UniProtKB-KW"/>
</dbReference>
<dbReference type="OrthoDB" id="9804698at2"/>
<dbReference type="Proteomes" id="UP000321168">
    <property type="component" value="Unassembled WGS sequence"/>
</dbReference>
<evidence type="ECO:0000256" key="1">
    <source>
        <dbReference type="ARBA" id="ARBA00001947"/>
    </source>
</evidence>
<dbReference type="Gene3D" id="3.30.479.10">
    <property type="entry name" value="6-pyruvoyl tetrahydropterin synthase/QueD"/>
    <property type="match status" value="1"/>
</dbReference>
<dbReference type="UniPathway" id="UPA00391"/>
<reference evidence="11 12" key="1">
    <citation type="submission" date="2019-08" db="EMBL/GenBank/DDBJ databases">
        <title>Genome of Luteibaculum oceani JCM 18817.</title>
        <authorList>
            <person name="Bowman J.P."/>
        </authorList>
    </citation>
    <scope>NUCLEOTIDE SEQUENCE [LARGE SCALE GENOMIC DNA]</scope>
    <source>
        <strain evidence="11 12">JCM 18817</strain>
    </source>
</reference>
<evidence type="ECO:0000256" key="5">
    <source>
        <dbReference type="ARBA" id="ARBA00018141"/>
    </source>
</evidence>
<comment type="caution">
    <text evidence="11">The sequence shown here is derived from an EMBL/GenBank/DDBJ whole genome shotgun (WGS) entry which is preliminary data.</text>
</comment>
<comment type="catalytic activity">
    <reaction evidence="10">
        <text>7,8-dihydroneopterin 3'-triphosphate + H2O = 6-carboxy-5,6,7,8-tetrahydropterin + triphosphate + acetaldehyde + 2 H(+)</text>
        <dbReference type="Rhea" id="RHEA:27966"/>
        <dbReference type="ChEBI" id="CHEBI:15343"/>
        <dbReference type="ChEBI" id="CHEBI:15377"/>
        <dbReference type="ChEBI" id="CHEBI:15378"/>
        <dbReference type="ChEBI" id="CHEBI:18036"/>
        <dbReference type="ChEBI" id="CHEBI:58462"/>
        <dbReference type="ChEBI" id="CHEBI:61032"/>
        <dbReference type="EC" id="4.1.2.50"/>
    </reaction>
</comment>
<gene>
    <name evidence="11" type="ORF">FRX97_08660</name>
</gene>
<dbReference type="FunFam" id="3.30.479.10:FF:000003">
    <property type="entry name" value="6-pyruvoyl tetrahydrobiopterin synthase"/>
    <property type="match status" value="1"/>
</dbReference>
<organism evidence="11 12">
    <name type="scientific">Luteibaculum oceani</name>
    <dbReference type="NCBI Taxonomy" id="1294296"/>
    <lineage>
        <taxon>Bacteria</taxon>
        <taxon>Pseudomonadati</taxon>
        <taxon>Bacteroidota</taxon>
        <taxon>Flavobacteriia</taxon>
        <taxon>Flavobacteriales</taxon>
        <taxon>Luteibaculaceae</taxon>
        <taxon>Luteibaculum</taxon>
    </lineage>
</organism>
<dbReference type="InterPro" id="IPR038418">
    <property type="entry name" value="6-PTP_synth/QueD_sf"/>
</dbReference>